<reference evidence="2 3" key="1">
    <citation type="journal article" date="2020" name="Int. J. Syst. Evol. Microbiol.">
        <title>Reclassification of Streptomyces castelarensis and Streptomyces sporoclivatus as later heterotypic synonyms of Streptomyces antimycoticus.</title>
        <authorList>
            <person name="Komaki H."/>
            <person name="Tamura T."/>
        </authorList>
    </citation>
    <scope>NUCLEOTIDE SEQUENCE [LARGE SCALE GENOMIC DNA]</scope>
    <source>
        <strain evidence="2 3">NBRC 100767</strain>
    </source>
</reference>
<feature type="compositionally biased region" description="Low complexity" evidence="1">
    <location>
        <begin position="82"/>
        <end position="99"/>
    </location>
</feature>
<proteinExistence type="predicted"/>
<evidence type="ECO:0000313" key="3">
    <source>
        <dbReference type="Proteomes" id="UP000463951"/>
    </source>
</evidence>
<dbReference type="EMBL" id="AP019620">
    <property type="protein sequence ID" value="BBJ45711.1"/>
    <property type="molecule type" value="Genomic_DNA"/>
</dbReference>
<protein>
    <submittedName>
        <fullName evidence="2">Uncharacterized protein</fullName>
    </submittedName>
</protein>
<accession>A0A499V860</accession>
<evidence type="ECO:0000256" key="1">
    <source>
        <dbReference type="SAM" id="MobiDB-lite"/>
    </source>
</evidence>
<feature type="region of interest" description="Disordered" evidence="1">
    <location>
        <begin position="35"/>
        <end position="99"/>
    </location>
</feature>
<dbReference type="AlphaFoldDB" id="A0A499V860"/>
<organism evidence="2 3">
    <name type="scientific">Streptomyces antimycoticus</name>
    <dbReference type="NCBI Taxonomy" id="68175"/>
    <lineage>
        <taxon>Bacteria</taxon>
        <taxon>Bacillati</taxon>
        <taxon>Actinomycetota</taxon>
        <taxon>Actinomycetes</taxon>
        <taxon>Kitasatosporales</taxon>
        <taxon>Streptomycetaceae</taxon>
        <taxon>Streptomyces</taxon>
        <taxon>Streptomyces violaceusniger group</taxon>
    </lineage>
</organism>
<gene>
    <name evidence="2" type="ORF">SSPO_084290</name>
</gene>
<feature type="compositionally biased region" description="Basic and acidic residues" evidence="1">
    <location>
        <begin position="68"/>
        <end position="79"/>
    </location>
</feature>
<name>A0A499V860_9ACTN</name>
<evidence type="ECO:0000313" key="2">
    <source>
        <dbReference type="EMBL" id="BBJ45711.1"/>
    </source>
</evidence>
<sequence>MPLARPCRATIAFTVLPPGSSFTVVAVAMSQIIAQPNPPPSPRTSGVRRWGGTRLASPTAMAMASGWADRRSEQNRPPECRTALVTSSETTSTTASAAP</sequence>
<dbReference type="Proteomes" id="UP000463951">
    <property type="component" value="Chromosome"/>
</dbReference>